<comment type="caution">
    <text evidence="1">The sequence shown here is derived from an EMBL/GenBank/DDBJ whole genome shotgun (WGS) entry which is preliminary data.</text>
</comment>
<organism evidence="1 2">
    <name type="scientific">Merluccius polli</name>
    <name type="common">Benguela hake</name>
    <name type="synonym">Merluccius cadenati</name>
    <dbReference type="NCBI Taxonomy" id="89951"/>
    <lineage>
        <taxon>Eukaryota</taxon>
        <taxon>Metazoa</taxon>
        <taxon>Chordata</taxon>
        <taxon>Craniata</taxon>
        <taxon>Vertebrata</taxon>
        <taxon>Euteleostomi</taxon>
        <taxon>Actinopterygii</taxon>
        <taxon>Neopterygii</taxon>
        <taxon>Teleostei</taxon>
        <taxon>Neoteleostei</taxon>
        <taxon>Acanthomorphata</taxon>
        <taxon>Zeiogadaria</taxon>
        <taxon>Gadariae</taxon>
        <taxon>Gadiformes</taxon>
        <taxon>Gadoidei</taxon>
        <taxon>Merlucciidae</taxon>
        <taxon>Merluccius</taxon>
    </lineage>
</organism>
<dbReference type="Proteomes" id="UP001174136">
    <property type="component" value="Unassembled WGS sequence"/>
</dbReference>
<evidence type="ECO:0000313" key="2">
    <source>
        <dbReference type="Proteomes" id="UP001174136"/>
    </source>
</evidence>
<sequence>MASNKDFTARTMGLCHTLVSTFSQSWLKRRDLAKAQVELQIPQHGLILSSVTVSSVKPFLKILTEDVLKPSDEDTALTSNIKRKMCSGFKDKYESAALQDLLAKACLLDPRYRGKSHR</sequence>
<dbReference type="EMBL" id="JAOPHQ010005148">
    <property type="protein sequence ID" value="KAK0136507.1"/>
    <property type="molecule type" value="Genomic_DNA"/>
</dbReference>
<gene>
    <name evidence="1" type="ORF">N1851_027366</name>
</gene>
<accession>A0AA47NUC9</accession>
<dbReference type="AlphaFoldDB" id="A0AA47NUC9"/>
<evidence type="ECO:0000313" key="1">
    <source>
        <dbReference type="EMBL" id="KAK0136507.1"/>
    </source>
</evidence>
<protein>
    <submittedName>
        <fullName evidence="1">Uncharacterized protein</fullName>
    </submittedName>
</protein>
<name>A0AA47NUC9_MERPO</name>
<keyword evidence="2" id="KW-1185">Reference proteome</keyword>
<reference evidence="1" key="1">
    <citation type="journal article" date="2023" name="Front. Mar. Sci.">
        <title>A new Merluccius polli reference genome to investigate the effects of global change in West African waters.</title>
        <authorList>
            <person name="Mateo J.L."/>
            <person name="Blanco-Fernandez C."/>
            <person name="Garcia-Vazquez E."/>
            <person name="Machado-Schiaffino G."/>
        </authorList>
    </citation>
    <scope>NUCLEOTIDE SEQUENCE</scope>
    <source>
        <strain evidence="1">C29</strain>
        <tissue evidence="1">Fin</tissue>
    </source>
</reference>
<proteinExistence type="predicted"/>